<evidence type="ECO:0000313" key="2">
    <source>
        <dbReference type="Proteomes" id="UP000238186"/>
    </source>
</evidence>
<name>A0A2S8DFA9_SHIDY</name>
<reference evidence="1 2" key="1">
    <citation type="submission" date="2018-02" db="EMBL/GenBank/DDBJ databases">
        <title>Distribution and characterization of Shiga toxin converting temperate phage carried by Shigella flexneri in Hispaniola.</title>
        <authorList>
            <person name="Fogolari M."/>
            <person name="Mavian C."/>
            <person name="Angeletti S."/>
            <person name="Salemi M."/>
            <person name="Lampel K.A."/>
            <person name="Maurelli A.T."/>
        </authorList>
    </citation>
    <scope>NUCLEOTIDE SEQUENCE [LARGE SCALE GENOMIC DNA]</scope>
    <source>
        <strain evidence="1 2">BS979</strain>
    </source>
</reference>
<proteinExistence type="predicted"/>
<evidence type="ECO:0008006" key="3">
    <source>
        <dbReference type="Google" id="ProtNLM"/>
    </source>
</evidence>
<dbReference type="AlphaFoldDB" id="A0A2S8DFA9"/>
<comment type="caution">
    <text evidence="1">The sequence shown here is derived from an EMBL/GenBank/DDBJ whole genome shotgun (WGS) entry which is preliminary data.</text>
</comment>
<gene>
    <name evidence="1" type="ORF">C5K18_05095</name>
</gene>
<accession>A0A2S8DFA9</accession>
<evidence type="ECO:0000313" key="1">
    <source>
        <dbReference type="EMBL" id="PQN10283.1"/>
    </source>
</evidence>
<organism evidence="1 2">
    <name type="scientific">Shigella dysenteriae</name>
    <dbReference type="NCBI Taxonomy" id="622"/>
    <lineage>
        <taxon>Bacteria</taxon>
        <taxon>Pseudomonadati</taxon>
        <taxon>Pseudomonadota</taxon>
        <taxon>Gammaproteobacteria</taxon>
        <taxon>Enterobacterales</taxon>
        <taxon>Enterobacteriaceae</taxon>
        <taxon>Shigella</taxon>
    </lineage>
</organism>
<dbReference type="Proteomes" id="UP000238186">
    <property type="component" value="Unassembled WGS sequence"/>
</dbReference>
<protein>
    <recommendedName>
        <fullName evidence="3">Arginyl-tRNA synthetase</fullName>
    </recommendedName>
</protein>
<sequence>MCIVFDYSRTLSQKEFPVGLRSLLIREYGDDTAHDVSGLNTFIR</sequence>
<dbReference type="EMBL" id="PUGT01000072">
    <property type="protein sequence ID" value="PQN10283.1"/>
    <property type="molecule type" value="Genomic_DNA"/>
</dbReference>